<dbReference type="CDD" id="cd02209">
    <property type="entry name" value="cupin_XRE_C"/>
    <property type="match status" value="1"/>
</dbReference>
<protein>
    <submittedName>
        <fullName evidence="3">DNA-binding protein</fullName>
    </submittedName>
</protein>
<dbReference type="InterPro" id="IPR014710">
    <property type="entry name" value="RmlC-like_jellyroll"/>
</dbReference>
<dbReference type="Gene3D" id="1.10.260.40">
    <property type="entry name" value="lambda repressor-like DNA-binding domains"/>
    <property type="match status" value="1"/>
</dbReference>
<evidence type="ECO:0000256" key="1">
    <source>
        <dbReference type="ARBA" id="ARBA00023125"/>
    </source>
</evidence>
<accession>A0A6P2VAD3</accession>
<dbReference type="CDD" id="cd00093">
    <property type="entry name" value="HTH_XRE"/>
    <property type="match status" value="1"/>
</dbReference>
<dbReference type="PROSITE" id="PS50943">
    <property type="entry name" value="HTH_CROC1"/>
    <property type="match status" value="1"/>
</dbReference>
<organism evidence="3 4">
    <name type="scientific">Burkholderia lata (strain ATCC 17760 / DSM 23089 / LMG 22485 / NCIMB 9086 / R18194 / 383)</name>
    <dbReference type="NCBI Taxonomy" id="482957"/>
    <lineage>
        <taxon>Bacteria</taxon>
        <taxon>Pseudomonadati</taxon>
        <taxon>Pseudomonadota</taxon>
        <taxon>Betaproteobacteria</taxon>
        <taxon>Burkholderiales</taxon>
        <taxon>Burkholderiaceae</taxon>
        <taxon>Burkholderia</taxon>
        <taxon>Burkholderia cepacia complex</taxon>
    </lineage>
</organism>
<dbReference type="SUPFAM" id="SSF51182">
    <property type="entry name" value="RmlC-like cupins"/>
    <property type="match status" value="1"/>
</dbReference>
<dbReference type="PANTHER" id="PTHR46797:SF1">
    <property type="entry name" value="METHYLPHOSPHONATE SYNTHASE"/>
    <property type="match status" value="1"/>
</dbReference>
<dbReference type="InterPro" id="IPR010982">
    <property type="entry name" value="Lambda_DNA-bd_dom_sf"/>
</dbReference>
<dbReference type="InterPro" id="IPR001387">
    <property type="entry name" value="Cro/C1-type_HTH"/>
</dbReference>
<dbReference type="EMBL" id="CABVQN010000003">
    <property type="protein sequence ID" value="VWC77186.1"/>
    <property type="molecule type" value="Genomic_DNA"/>
</dbReference>
<dbReference type="InterPro" id="IPR050807">
    <property type="entry name" value="TransReg_Diox_bact_type"/>
</dbReference>
<dbReference type="SMART" id="SM00530">
    <property type="entry name" value="HTH_XRE"/>
    <property type="match status" value="1"/>
</dbReference>
<reference evidence="3 4" key="1">
    <citation type="submission" date="2019-09" db="EMBL/GenBank/DDBJ databases">
        <authorList>
            <person name="Depoorter E."/>
        </authorList>
    </citation>
    <scope>NUCLEOTIDE SEQUENCE [LARGE SCALE GENOMIC DNA]</scope>
    <source>
        <strain evidence="3">R-39750</strain>
    </source>
</reference>
<dbReference type="Pfam" id="PF01381">
    <property type="entry name" value="HTH_3"/>
    <property type="match status" value="1"/>
</dbReference>
<feature type="domain" description="HTH cro/C1-type" evidence="2">
    <location>
        <begin position="52"/>
        <end position="106"/>
    </location>
</feature>
<name>A0A6P2VAD3_BURL3</name>
<evidence type="ECO:0000259" key="2">
    <source>
        <dbReference type="PROSITE" id="PS50943"/>
    </source>
</evidence>
<dbReference type="Gene3D" id="2.60.120.10">
    <property type="entry name" value="Jelly Rolls"/>
    <property type="match status" value="1"/>
</dbReference>
<dbReference type="GO" id="GO:0003677">
    <property type="term" value="F:DNA binding"/>
    <property type="evidence" value="ECO:0007669"/>
    <property type="project" value="UniProtKB-KW"/>
</dbReference>
<dbReference type="Pfam" id="PF07883">
    <property type="entry name" value="Cupin_2"/>
    <property type="match status" value="1"/>
</dbReference>
<evidence type="ECO:0000313" key="4">
    <source>
        <dbReference type="Proteomes" id="UP000494110"/>
    </source>
</evidence>
<dbReference type="GO" id="GO:0005829">
    <property type="term" value="C:cytosol"/>
    <property type="evidence" value="ECO:0007669"/>
    <property type="project" value="TreeGrafter"/>
</dbReference>
<dbReference type="SUPFAM" id="SSF47413">
    <property type="entry name" value="lambda repressor-like DNA-binding domains"/>
    <property type="match status" value="1"/>
</dbReference>
<dbReference type="Proteomes" id="UP000494110">
    <property type="component" value="Unassembled WGS sequence"/>
</dbReference>
<dbReference type="GO" id="GO:0003700">
    <property type="term" value="F:DNA-binding transcription factor activity"/>
    <property type="evidence" value="ECO:0007669"/>
    <property type="project" value="TreeGrafter"/>
</dbReference>
<dbReference type="PANTHER" id="PTHR46797">
    <property type="entry name" value="HTH-TYPE TRANSCRIPTIONAL REGULATOR"/>
    <property type="match status" value="1"/>
</dbReference>
<evidence type="ECO:0000313" key="3">
    <source>
        <dbReference type="EMBL" id="VWC77186.1"/>
    </source>
</evidence>
<dbReference type="InterPro" id="IPR011051">
    <property type="entry name" value="RmlC_Cupin_sf"/>
</dbReference>
<dbReference type="InterPro" id="IPR013096">
    <property type="entry name" value="Cupin_2"/>
</dbReference>
<dbReference type="AlphaFoldDB" id="A0A6P2VAD3"/>
<sequence>MKPHLPAKLRGHCCEGNTMTVRIEEERETPPEKHGAPDYSLDEVLLSVGERVRNYRRIRGLTLSDLSEITGLSASMLSTIERGQTGISVASIHAIAQALDVSIISLFQSTGPGDPVVRCESQRREVTSGGAGRTLVIADPETRLEFLIYDFAPGTASAASPTVHNGLEYGVNLGGRIEVEIDGQTHVLEEGDAIRYSTRSGHLMRNTGSTPARGVWVNISRL</sequence>
<keyword evidence="1 3" id="KW-0238">DNA-binding</keyword>
<gene>
    <name evidence="3" type="ORF">BLA39750_00959</name>
</gene>
<proteinExistence type="predicted"/>